<dbReference type="PANTHER" id="PTHR33055">
    <property type="entry name" value="TRANSPOSASE FOR INSERTION SEQUENCE ELEMENT IS1111A"/>
    <property type="match status" value="1"/>
</dbReference>
<dbReference type="GO" id="GO:0006313">
    <property type="term" value="P:DNA transposition"/>
    <property type="evidence" value="ECO:0007669"/>
    <property type="project" value="InterPro"/>
</dbReference>
<comment type="caution">
    <text evidence="4">The sequence shown here is derived from an EMBL/GenBank/DDBJ whole genome shotgun (WGS) entry which is preliminary data.</text>
</comment>
<organism evidence="4 5">
    <name type="scientific">Brevibacillus nitrificans</name>
    <dbReference type="NCBI Taxonomy" id="651560"/>
    <lineage>
        <taxon>Bacteria</taxon>
        <taxon>Bacillati</taxon>
        <taxon>Bacillota</taxon>
        <taxon>Bacilli</taxon>
        <taxon>Bacillales</taxon>
        <taxon>Paenibacillaceae</taxon>
        <taxon>Brevibacillus</taxon>
    </lineage>
</organism>
<feature type="coiled-coil region" evidence="1">
    <location>
        <begin position="188"/>
        <end position="215"/>
    </location>
</feature>
<dbReference type="Pfam" id="PF02371">
    <property type="entry name" value="Transposase_20"/>
    <property type="match status" value="1"/>
</dbReference>
<evidence type="ECO:0000259" key="2">
    <source>
        <dbReference type="Pfam" id="PF01548"/>
    </source>
</evidence>
<dbReference type="InterPro" id="IPR002525">
    <property type="entry name" value="Transp_IS110-like_N"/>
</dbReference>
<reference evidence="4 5" key="1">
    <citation type="submission" date="2018-10" db="EMBL/GenBank/DDBJ databases">
        <title>Phylogenomics of Brevibacillus.</title>
        <authorList>
            <person name="Dunlap C."/>
        </authorList>
    </citation>
    <scope>NUCLEOTIDE SEQUENCE [LARGE SCALE GENOMIC DNA]</scope>
    <source>
        <strain evidence="4 5">JCM 15774</strain>
    </source>
</reference>
<dbReference type="GO" id="GO:0004803">
    <property type="term" value="F:transposase activity"/>
    <property type="evidence" value="ECO:0007669"/>
    <property type="project" value="InterPro"/>
</dbReference>
<gene>
    <name evidence="4" type="ORF">EDM59_21550</name>
</gene>
<evidence type="ECO:0000259" key="3">
    <source>
        <dbReference type="Pfam" id="PF02371"/>
    </source>
</evidence>
<dbReference type="InterPro" id="IPR047650">
    <property type="entry name" value="Transpos_IS110"/>
</dbReference>
<dbReference type="RefSeq" id="WP_122925514.1">
    <property type="nucleotide sequence ID" value="NZ_RHHU01000014.1"/>
</dbReference>
<sequence length="368" mass="42147">MKDFTKYVGLDVSKDKIAVAIAEEGREAPRYWGVIAHTPEAIRKLMKQLGDFHSLYVCYEAGATGYELYRLFLSLGIECMVVAPSLIPQRPGDRVKTDRRDALRLAQLLRAGELVSVYVPTEEDEALRDLVRAREDAKEDQLRARHRLTKFLLRHDLRPPVGVRKWTIRYREWLNRLTFSQNSLKTVFREYLHHLDEIEQRMKRIEEEIHVQATESVHAPMIQALQSLRGVAEITATSLVAEIGSFSRFPHPRQLMSYAGLVPSESSSGDIRRQGAITKAGNAHLRRVLVEAAWSYRYQPALKGDLRKRQENQSKEVQAIAWKAQNRLHKKYCRLLAKGKPGGKVVTAVARELLGFIWAITQQMEQAV</sequence>
<dbReference type="NCBIfam" id="NF033542">
    <property type="entry name" value="transpos_IS110"/>
    <property type="match status" value="1"/>
</dbReference>
<dbReference type="Pfam" id="PF01548">
    <property type="entry name" value="DEDD_Tnp_IS110"/>
    <property type="match status" value="1"/>
</dbReference>
<dbReference type="InterPro" id="IPR003346">
    <property type="entry name" value="Transposase_20"/>
</dbReference>
<name>A0A3M8D0V4_9BACL</name>
<evidence type="ECO:0000313" key="4">
    <source>
        <dbReference type="EMBL" id="RNB81704.1"/>
    </source>
</evidence>
<dbReference type="Proteomes" id="UP000269573">
    <property type="component" value="Unassembled WGS sequence"/>
</dbReference>
<feature type="domain" description="Transposase IS110-like N-terminal" evidence="2">
    <location>
        <begin position="8"/>
        <end position="153"/>
    </location>
</feature>
<dbReference type="GO" id="GO:0003677">
    <property type="term" value="F:DNA binding"/>
    <property type="evidence" value="ECO:0007669"/>
    <property type="project" value="InterPro"/>
</dbReference>
<evidence type="ECO:0000256" key="1">
    <source>
        <dbReference type="SAM" id="Coils"/>
    </source>
</evidence>
<keyword evidence="1" id="KW-0175">Coiled coil</keyword>
<proteinExistence type="predicted"/>
<evidence type="ECO:0000313" key="5">
    <source>
        <dbReference type="Proteomes" id="UP000269573"/>
    </source>
</evidence>
<accession>A0A3M8D0V4</accession>
<dbReference type="PANTHER" id="PTHR33055:SF13">
    <property type="entry name" value="TRANSPOSASE"/>
    <property type="match status" value="1"/>
</dbReference>
<keyword evidence="5" id="KW-1185">Reference proteome</keyword>
<feature type="domain" description="Transposase IS116/IS110/IS902 C-terminal" evidence="3">
    <location>
        <begin position="223"/>
        <end position="296"/>
    </location>
</feature>
<protein>
    <submittedName>
        <fullName evidence="4">IS110 family transposase</fullName>
    </submittedName>
</protein>
<dbReference type="EMBL" id="RHHU01000014">
    <property type="protein sequence ID" value="RNB81704.1"/>
    <property type="molecule type" value="Genomic_DNA"/>
</dbReference>
<dbReference type="AlphaFoldDB" id="A0A3M8D0V4"/>